<proteinExistence type="inferred from homology"/>
<dbReference type="InterPro" id="IPR004159">
    <property type="entry name" value="Put_SAM_MeTrfase"/>
</dbReference>
<reference evidence="8 9" key="1">
    <citation type="submission" date="2022-01" db="EMBL/GenBank/DDBJ databases">
        <authorList>
            <person name="Xiong W."/>
            <person name="Schranz E."/>
        </authorList>
    </citation>
    <scope>NUCLEOTIDE SEQUENCE [LARGE SCALE GENOMIC DNA]</scope>
</reference>
<keyword evidence="4 7" id="KW-0812">Transmembrane</keyword>
<keyword evidence="4 7" id="KW-0735">Signal-anchor</keyword>
<dbReference type="EC" id="2.1.1.-" evidence="7"/>
<dbReference type="GO" id="GO:0005802">
    <property type="term" value="C:trans-Golgi network"/>
    <property type="evidence" value="ECO:0007669"/>
    <property type="project" value="TreeGrafter"/>
</dbReference>
<organism evidence="8 9">
    <name type="scientific">Lactuca virosa</name>
    <dbReference type="NCBI Taxonomy" id="75947"/>
    <lineage>
        <taxon>Eukaryota</taxon>
        <taxon>Viridiplantae</taxon>
        <taxon>Streptophyta</taxon>
        <taxon>Embryophyta</taxon>
        <taxon>Tracheophyta</taxon>
        <taxon>Spermatophyta</taxon>
        <taxon>Magnoliopsida</taxon>
        <taxon>eudicotyledons</taxon>
        <taxon>Gunneridae</taxon>
        <taxon>Pentapetalae</taxon>
        <taxon>asterids</taxon>
        <taxon>campanulids</taxon>
        <taxon>Asterales</taxon>
        <taxon>Asteraceae</taxon>
        <taxon>Cichorioideae</taxon>
        <taxon>Cichorieae</taxon>
        <taxon>Lactucinae</taxon>
        <taxon>Lactuca</taxon>
    </lineage>
</organism>
<comment type="caution">
    <text evidence="8">The sequence shown here is derived from an EMBL/GenBank/DDBJ whole genome shotgun (WGS) entry which is preliminary data.</text>
</comment>
<dbReference type="AlphaFoldDB" id="A0AAU9M5I8"/>
<evidence type="ECO:0000256" key="2">
    <source>
        <dbReference type="ARBA" id="ARBA00008361"/>
    </source>
</evidence>
<evidence type="ECO:0000256" key="5">
    <source>
        <dbReference type="ARBA" id="ARBA00023180"/>
    </source>
</evidence>
<keyword evidence="5 7" id="KW-0325">Glycoprotein</keyword>
<dbReference type="GO" id="GO:0005768">
    <property type="term" value="C:endosome"/>
    <property type="evidence" value="ECO:0007669"/>
    <property type="project" value="TreeGrafter"/>
</dbReference>
<dbReference type="EMBL" id="CAKMRJ010001112">
    <property type="protein sequence ID" value="CAH1421807.1"/>
    <property type="molecule type" value="Genomic_DNA"/>
</dbReference>
<comment type="similarity">
    <text evidence="2 7">Belongs to the methyltransferase superfamily.</text>
</comment>
<evidence type="ECO:0000313" key="9">
    <source>
        <dbReference type="Proteomes" id="UP001157418"/>
    </source>
</evidence>
<accession>A0AAU9M5I8</accession>
<dbReference type="InterPro" id="IPR029063">
    <property type="entry name" value="SAM-dependent_MTases_sf"/>
</dbReference>
<dbReference type="GO" id="GO:0032259">
    <property type="term" value="P:methylation"/>
    <property type="evidence" value="ECO:0007669"/>
    <property type="project" value="UniProtKB-KW"/>
</dbReference>
<evidence type="ECO:0000256" key="4">
    <source>
        <dbReference type="ARBA" id="ARBA00022968"/>
    </source>
</evidence>
<sequence>MELCAGGELFDQIIAKGYYSERAAAGLCRTDEDSLLKATDFGLSVFFQTRALLSPARISVDLTLPWVNESRSAIWLKNEKYKEKKKRKGKEFEVALGEMAELLIAKYDADKLPQGKLRLSYYTMSILLTMSIKSECAMLFILPWHIERGKLLLELNRLLRPGGYFVLSATPINQKLPEDVEIWEAMTKLTKAMCWELIVVNKDKVNKVGVVVYQKPMSNECYEGRPQNDPPLSNESDDPNAAWKVPLQTCMHKVPIGAEVRGSQWPKEWPARVEKAPYWL</sequence>
<evidence type="ECO:0000313" key="8">
    <source>
        <dbReference type="EMBL" id="CAH1421807.1"/>
    </source>
</evidence>
<dbReference type="Pfam" id="PF03141">
    <property type="entry name" value="Methyltransf_29"/>
    <property type="match status" value="1"/>
</dbReference>
<dbReference type="Proteomes" id="UP001157418">
    <property type="component" value="Unassembled WGS sequence"/>
</dbReference>
<evidence type="ECO:0000256" key="7">
    <source>
        <dbReference type="RuleBase" id="RU366043"/>
    </source>
</evidence>
<dbReference type="PANTHER" id="PTHR10108">
    <property type="entry name" value="SAM-DEPENDENT METHYLTRANSFERASE"/>
    <property type="match status" value="1"/>
</dbReference>
<name>A0AAU9M5I8_9ASTR</name>
<comment type="subcellular location">
    <subcellularLocation>
        <location evidence="6">Endomembrane system</location>
        <topology evidence="6">Single-pass membrane protein</topology>
    </subcellularLocation>
    <subcellularLocation>
        <location evidence="1 7">Membrane</location>
        <topology evidence="1 7">Single-pass type II membrane protein</topology>
    </subcellularLocation>
</comment>
<keyword evidence="9" id="KW-1185">Reference proteome</keyword>
<keyword evidence="7" id="KW-0808">Transferase</keyword>
<gene>
    <name evidence="8" type="ORF">LVIROSA_LOCUS9185</name>
</gene>
<dbReference type="PANTHER" id="PTHR10108:SF1130">
    <property type="entry name" value="METHYLTRANSFERASE PMT26-RELATED"/>
    <property type="match status" value="1"/>
</dbReference>
<protein>
    <recommendedName>
        <fullName evidence="7">Methyltransferase</fullName>
        <ecNumber evidence="7">2.1.1.-</ecNumber>
    </recommendedName>
</protein>
<keyword evidence="3 7" id="KW-0489">Methyltransferase</keyword>
<evidence type="ECO:0000256" key="1">
    <source>
        <dbReference type="ARBA" id="ARBA00004606"/>
    </source>
</evidence>
<dbReference type="GO" id="GO:0008168">
    <property type="term" value="F:methyltransferase activity"/>
    <property type="evidence" value="ECO:0007669"/>
    <property type="project" value="UniProtKB-UniRule"/>
</dbReference>
<dbReference type="SUPFAM" id="SSF53335">
    <property type="entry name" value="S-adenosyl-L-methionine-dependent methyltransferases"/>
    <property type="match status" value="1"/>
</dbReference>
<evidence type="ECO:0000256" key="3">
    <source>
        <dbReference type="ARBA" id="ARBA00022603"/>
    </source>
</evidence>
<dbReference type="GO" id="GO:0016020">
    <property type="term" value="C:membrane"/>
    <property type="evidence" value="ECO:0007669"/>
    <property type="project" value="UniProtKB-SubCell"/>
</dbReference>
<evidence type="ECO:0000256" key="6">
    <source>
        <dbReference type="ARBA" id="ARBA00037847"/>
    </source>
</evidence>